<reference evidence="8" key="1">
    <citation type="submission" date="2020-03" db="EMBL/GenBank/DDBJ databases">
        <title>Complete genome sequence of sulfur-oxidizing bacterium skT11.</title>
        <authorList>
            <person name="Kanda M."/>
            <person name="Kojima H."/>
            <person name="Fukui M."/>
        </authorList>
    </citation>
    <scope>NUCLEOTIDE SEQUENCE [LARGE SCALE GENOMIC DNA]</scope>
    <source>
        <strain evidence="8">skT11</strain>
    </source>
</reference>
<evidence type="ECO:0000256" key="2">
    <source>
        <dbReference type="ARBA" id="ARBA00023015"/>
    </source>
</evidence>
<dbReference type="InterPro" id="IPR023772">
    <property type="entry name" value="DNA-bd_HTH_TetR-type_CS"/>
</dbReference>
<dbReference type="Gene3D" id="1.10.357.10">
    <property type="entry name" value="Tetracycline Repressor, domain 2"/>
    <property type="match status" value="1"/>
</dbReference>
<organism evidence="7 8">
    <name type="scientific">Sulfurimicrobium lacus</name>
    <dbReference type="NCBI Taxonomy" id="2715678"/>
    <lineage>
        <taxon>Bacteria</taxon>
        <taxon>Pseudomonadati</taxon>
        <taxon>Pseudomonadota</taxon>
        <taxon>Betaproteobacteria</taxon>
        <taxon>Nitrosomonadales</taxon>
        <taxon>Sulfuricellaceae</taxon>
        <taxon>Sulfurimicrobium</taxon>
    </lineage>
</organism>
<dbReference type="KEGG" id="slac:SKTS_09980"/>
<gene>
    <name evidence="7" type="ORF">SKTS_09980</name>
</gene>
<dbReference type="AlphaFoldDB" id="A0A6F8VAW8"/>
<feature type="domain" description="HTH tetR-type" evidence="6">
    <location>
        <begin position="10"/>
        <end position="70"/>
    </location>
</feature>
<dbReference type="InterPro" id="IPR001647">
    <property type="entry name" value="HTH_TetR"/>
</dbReference>
<dbReference type="Pfam" id="PF00440">
    <property type="entry name" value="TetR_N"/>
    <property type="match status" value="1"/>
</dbReference>
<dbReference type="PRINTS" id="PR00455">
    <property type="entry name" value="HTHTETR"/>
</dbReference>
<evidence type="ECO:0000256" key="4">
    <source>
        <dbReference type="ARBA" id="ARBA00023163"/>
    </source>
</evidence>
<dbReference type="SUPFAM" id="SSF48498">
    <property type="entry name" value="Tetracyclin repressor-like, C-terminal domain"/>
    <property type="match status" value="1"/>
</dbReference>
<protein>
    <submittedName>
        <fullName evidence="7">TetR family transcriptional regulator</fullName>
    </submittedName>
</protein>
<dbReference type="InterPro" id="IPR009057">
    <property type="entry name" value="Homeodomain-like_sf"/>
</dbReference>
<dbReference type="PANTHER" id="PTHR30055:SF240">
    <property type="entry name" value="HTH-TYPE TRANSCRIPTIONAL REGULATOR ACRR"/>
    <property type="match status" value="1"/>
</dbReference>
<dbReference type="InterPro" id="IPR050109">
    <property type="entry name" value="HTH-type_TetR-like_transc_reg"/>
</dbReference>
<dbReference type="PROSITE" id="PS50977">
    <property type="entry name" value="HTH_TETR_2"/>
    <property type="match status" value="1"/>
</dbReference>
<dbReference type="SUPFAM" id="SSF46689">
    <property type="entry name" value="Homeodomain-like"/>
    <property type="match status" value="1"/>
</dbReference>
<dbReference type="EMBL" id="AP022853">
    <property type="protein sequence ID" value="BCB26112.1"/>
    <property type="molecule type" value="Genomic_DNA"/>
</dbReference>
<name>A0A6F8VAW8_9PROT</name>
<dbReference type="PANTHER" id="PTHR30055">
    <property type="entry name" value="HTH-TYPE TRANSCRIPTIONAL REGULATOR RUTR"/>
    <property type="match status" value="1"/>
</dbReference>
<accession>A0A6F8VAW8</accession>
<evidence type="ECO:0000256" key="5">
    <source>
        <dbReference type="PROSITE-ProRule" id="PRU00335"/>
    </source>
</evidence>
<dbReference type="InterPro" id="IPR013572">
    <property type="entry name" value="Tscrpt_reg_MAATS_C"/>
</dbReference>
<keyword evidence="8" id="KW-1185">Reference proteome</keyword>
<feature type="DNA-binding region" description="H-T-H motif" evidence="5">
    <location>
        <begin position="33"/>
        <end position="52"/>
    </location>
</feature>
<evidence type="ECO:0000256" key="1">
    <source>
        <dbReference type="ARBA" id="ARBA00022491"/>
    </source>
</evidence>
<dbReference type="Proteomes" id="UP000502260">
    <property type="component" value="Chromosome"/>
</dbReference>
<dbReference type="PROSITE" id="PS01081">
    <property type="entry name" value="HTH_TETR_1"/>
    <property type="match status" value="1"/>
</dbReference>
<dbReference type="Pfam" id="PF08361">
    <property type="entry name" value="TetR_C_2"/>
    <property type="match status" value="1"/>
</dbReference>
<keyword evidence="4" id="KW-0804">Transcription</keyword>
<proteinExistence type="predicted"/>
<keyword evidence="2" id="KW-0805">Transcription regulation</keyword>
<sequence length="206" mass="23450">MARKTKEEALETRDGILDAAEQLFQRKGVSRTSLADIAAAAGVTRGAIYWHFENKGDLFNAMVERVVAPLEARSLELEQEEMNDPIEFLRTLLLDAITRIAGDPHFHRVFEIVWHKCEYVDEMAEARDKHMEAGCRHVETMERAMVKAQERGQLPPKLLPKQAAIGLMALLDGLIVNWTMNPQMFPLEEYAPWVIDAYLDGLKQDC</sequence>
<evidence type="ECO:0000313" key="8">
    <source>
        <dbReference type="Proteomes" id="UP000502260"/>
    </source>
</evidence>
<dbReference type="RefSeq" id="WP_173061250.1">
    <property type="nucleotide sequence ID" value="NZ_AP022853.1"/>
</dbReference>
<dbReference type="GO" id="GO:0003700">
    <property type="term" value="F:DNA-binding transcription factor activity"/>
    <property type="evidence" value="ECO:0007669"/>
    <property type="project" value="TreeGrafter"/>
</dbReference>
<dbReference type="GO" id="GO:0000976">
    <property type="term" value="F:transcription cis-regulatory region binding"/>
    <property type="evidence" value="ECO:0007669"/>
    <property type="project" value="TreeGrafter"/>
</dbReference>
<evidence type="ECO:0000313" key="7">
    <source>
        <dbReference type="EMBL" id="BCB26112.1"/>
    </source>
</evidence>
<keyword evidence="1" id="KW-0678">Repressor</keyword>
<dbReference type="InterPro" id="IPR036271">
    <property type="entry name" value="Tet_transcr_reg_TetR-rel_C_sf"/>
</dbReference>
<evidence type="ECO:0000256" key="3">
    <source>
        <dbReference type="ARBA" id="ARBA00023125"/>
    </source>
</evidence>
<evidence type="ECO:0000259" key="6">
    <source>
        <dbReference type="PROSITE" id="PS50977"/>
    </source>
</evidence>
<keyword evidence="3 5" id="KW-0238">DNA-binding</keyword>